<name>A0ABW5YAU6_9SPHI</name>
<evidence type="ECO:0000313" key="2">
    <source>
        <dbReference type="EMBL" id="MFD2871921.1"/>
    </source>
</evidence>
<dbReference type="Gene3D" id="2.30.40.10">
    <property type="entry name" value="Urease, subunit C, domain 1"/>
    <property type="match status" value="2"/>
</dbReference>
<dbReference type="PANTHER" id="PTHR43135">
    <property type="entry name" value="ALPHA-D-RIBOSE 1-METHYLPHOSPHONATE 5-TRIPHOSPHATE DIPHOSPHATASE"/>
    <property type="match status" value="1"/>
</dbReference>
<dbReference type="InterPro" id="IPR051781">
    <property type="entry name" value="Metallo-dep_Hydrolase"/>
</dbReference>
<dbReference type="SUPFAM" id="SSF50952">
    <property type="entry name" value="Soluble quinoprotein glucose dehydrogenase"/>
    <property type="match status" value="1"/>
</dbReference>
<dbReference type="Proteomes" id="UP001597557">
    <property type="component" value="Unassembled WGS sequence"/>
</dbReference>
<dbReference type="Gene3D" id="2.120.10.30">
    <property type="entry name" value="TolB, C-terminal domain"/>
    <property type="match status" value="2"/>
</dbReference>
<accession>A0ABW5YAU6</accession>
<protein>
    <submittedName>
        <fullName evidence="2">Amidohydrolase family protein</fullName>
    </submittedName>
</protein>
<dbReference type="InterPro" id="IPR006680">
    <property type="entry name" value="Amidohydro-rel"/>
</dbReference>
<gene>
    <name evidence="2" type="ORF">ACFS5N_05545</name>
</gene>
<dbReference type="SUPFAM" id="SSF51556">
    <property type="entry name" value="Metallo-dependent hydrolases"/>
    <property type="match status" value="1"/>
</dbReference>
<organism evidence="2 3">
    <name type="scientific">Mucilaginibacter ximonensis</name>
    <dbReference type="NCBI Taxonomy" id="538021"/>
    <lineage>
        <taxon>Bacteria</taxon>
        <taxon>Pseudomonadati</taxon>
        <taxon>Bacteroidota</taxon>
        <taxon>Sphingobacteriia</taxon>
        <taxon>Sphingobacteriales</taxon>
        <taxon>Sphingobacteriaceae</taxon>
        <taxon>Mucilaginibacter</taxon>
    </lineage>
</organism>
<reference evidence="3" key="1">
    <citation type="journal article" date="2019" name="Int. J. Syst. Evol. Microbiol.">
        <title>The Global Catalogue of Microorganisms (GCM) 10K type strain sequencing project: providing services to taxonomists for standard genome sequencing and annotation.</title>
        <authorList>
            <consortium name="The Broad Institute Genomics Platform"/>
            <consortium name="The Broad Institute Genome Sequencing Center for Infectious Disease"/>
            <person name="Wu L."/>
            <person name="Ma J."/>
        </authorList>
    </citation>
    <scope>NUCLEOTIDE SEQUENCE [LARGE SCALE GENOMIC DNA]</scope>
    <source>
        <strain evidence="3">KCTC 22437</strain>
    </source>
</reference>
<dbReference type="SUPFAM" id="SSF82171">
    <property type="entry name" value="DPP6 N-terminal domain-like"/>
    <property type="match status" value="1"/>
</dbReference>
<evidence type="ECO:0000313" key="3">
    <source>
        <dbReference type="Proteomes" id="UP001597557"/>
    </source>
</evidence>
<sequence>MNLHPVWSPDGHKLAFVSDRTGSYQLTLIDLGTKNKPVVTLSHWTSDPDYEKNAIAWSPDSRQVWVGDTAYVVATKKALLRKGKEAKPASALPADWGLISPDGRWYSYIANDHGKRRLLLKDQRNNKERVLVNRLITQDSSYNWEVPINRFGFSSNSKRIYIGYGGKIHQIDIKSGQDLVVPFLAQVHADLAPLVKYNSRIHDGKFKVKYMRDAVADPSGKKIVFCALDQLYLKDLVKGSTRLLCSQAINQFQPAWSPDGKWIAYVSWCDTTGGAVWKVASDGGQPIKLTTTPGQYRHPVWSPDGASIAVVNGKPILHIKDYIASRTGPSTIELIKIQSNAITTLADSASLQSIPNFSGDGSRVRYLPMEADFHQTVLSVDTGGKNKIGLMTIPSLVPVLGNSQVRLLSPDGQFMIVSAAEDIFLLPANRLHWSGRLPLIRISRGVDPHWDNKGAFLIWSYGTRFYRLSLKNIMAALQRQHPGFEKIWAAKQSNEDHHEDQSDFVDIHLKPDQNIALDVSSNTAHSQGDIAFTNVRIITMNKAEVIERGIIVIHNGRILSVGSVNRVQIPAGAQLMDLQGATIMPGLIDLHLHTYVPSDIFPQQYWEFLTNLAYGVTTMRDPYSNFSSYGYSELLRAGSMLGPRLYTVGVAAHIGDGMLHFNDLGDAQQLISKRKLMGSTFVKDYIATPRADRHLLLLACNQQMLNMTNEGWRNPVLQWSMLKDGSTGIEHNPMWGDVYGDVITLYAKSGTAFTPTLQITEDARNGSIPGKEYFKYKYWQRADQKLAHFYSFLDPKMKPLVNTIESLGVIRQAKPDDTLKTGFLSAAKIDARIRHAGGQVTLGSHGENPGIGTHDELWALQMGGLTNMEALQAATIMGAEALGVQKDLGSIEAGKIADLVILNKNPLDDIHNSREIRYVMKDGILYDGDTLDEIWPVKKKCPEWQLKIKTNEK</sequence>
<dbReference type="PANTHER" id="PTHR43135:SF3">
    <property type="entry name" value="ALPHA-D-RIBOSE 1-METHYLPHOSPHONATE 5-TRIPHOSPHATE DIPHOSPHATASE"/>
    <property type="match status" value="1"/>
</dbReference>
<dbReference type="RefSeq" id="WP_377183071.1">
    <property type="nucleotide sequence ID" value="NZ_JBHUPD010000001.1"/>
</dbReference>
<dbReference type="InterPro" id="IPR011659">
    <property type="entry name" value="WD40"/>
</dbReference>
<dbReference type="EMBL" id="JBHUPD010000001">
    <property type="protein sequence ID" value="MFD2871921.1"/>
    <property type="molecule type" value="Genomic_DNA"/>
</dbReference>
<dbReference type="InterPro" id="IPR011042">
    <property type="entry name" value="6-blade_b-propeller_TolB-like"/>
</dbReference>
<comment type="caution">
    <text evidence="2">The sequence shown here is derived from an EMBL/GenBank/DDBJ whole genome shotgun (WGS) entry which is preliminary data.</text>
</comment>
<proteinExistence type="predicted"/>
<keyword evidence="3" id="KW-1185">Reference proteome</keyword>
<feature type="domain" description="Amidohydrolase-related" evidence="1">
    <location>
        <begin position="861"/>
        <end position="923"/>
    </location>
</feature>
<dbReference type="Pfam" id="PF07676">
    <property type="entry name" value="PD40"/>
    <property type="match status" value="3"/>
</dbReference>
<dbReference type="InterPro" id="IPR011059">
    <property type="entry name" value="Metal-dep_hydrolase_composite"/>
</dbReference>
<evidence type="ECO:0000259" key="1">
    <source>
        <dbReference type="Pfam" id="PF01979"/>
    </source>
</evidence>
<dbReference type="Pfam" id="PF01979">
    <property type="entry name" value="Amidohydro_1"/>
    <property type="match status" value="1"/>
</dbReference>
<dbReference type="InterPro" id="IPR011041">
    <property type="entry name" value="Quinoprot_gluc/sorb_DH_b-prop"/>
</dbReference>
<dbReference type="SUPFAM" id="SSF51338">
    <property type="entry name" value="Composite domain of metallo-dependent hydrolases"/>
    <property type="match status" value="1"/>
</dbReference>
<dbReference type="InterPro" id="IPR032466">
    <property type="entry name" value="Metal_Hydrolase"/>
</dbReference>